<organism evidence="1 2">
    <name type="scientific">Haloarcula salina</name>
    <dbReference type="NCBI Taxonomy" id="1429914"/>
    <lineage>
        <taxon>Archaea</taxon>
        <taxon>Methanobacteriati</taxon>
        <taxon>Methanobacteriota</taxon>
        <taxon>Stenosarchaea group</taxon>
        <taxon>Halobacteria</taxon>
        <taxon>Halobacteriales</taxon>
        <taxon>Haloarculaceae</taxon>
        <taxon>Haloarcula</taxon>
    </lineage>
</organism>
<sequence length="223" mass="23938">MQGGVCGIVDGTFDVVGPYTETETEREHELSRSVQVDRVFSLPSGKPGFEGHAAAERLVTRSDTEIRDGEIRVTESTVKETVRTAFAGVPGEVVVAESGGGEFAFDLIGAETDTAIERGAFDLSGFLDAHRSGSPWKAGFYDADGHAQKGTVYGDDLLRDDAFEPVLDTASLNQLGIDYEYRGRTVKVDLTESGFVTVHRPSGMDTAAFLEFLIADVLPHSTG</sequence>
<dbReference type="AlphaFoldDB" id="A0AA41FY50"/>
<protein>
    <submittedName>
        <fullName evidence="1">Uncharacterized protein</fullName>
    </submittedName>
</protein>
<dbReference type="EMBL" id="JAHQXE010000001">
    <property type="protein sequence ID" value="MBV0900763.1"/>
    <property type="molecule type" value="Genomic_DNA"/>
</dbReference>
<dbReference type="RefSeq" id="WP_162411958.1">
    <property type="nucleotide sequence ID" value="NZ_JAHQXE010000001.1"/>
</dbReference>
<gene>
    <name evidence="1" type="ORF">KTS37_03085</name>
</gene>
<evidence type="ECO:0000313" key="2">
    <source>
        <dbReference type="Proteomes" id="UP001166304"/>
    </source>
</evidence>
<proteinExistence type="predicted"/>
<evidence type="ECO:0000313" key="1">
    <source>
        <dbReference type="EMBL" id="MBV0900763.1"/>
    </source>
</evidence>
<accession>A0AA41FY50</accession>
<reference evidence="1" key="1">
    <citation type="submission" date="2021-06" db="EMBL/GenBank/DDBJ databases">
        <title>New haloarchaea isolates fom saline soil.</title>
        <authorList>
            <person name="Duran-Viseras A."/>
            <person name="Sanchez-Porro C.S."/>
            <person name="Ventosa A."/>
        </authorList>
    </citation>
    <scope>NUCLEOTIDE SEQUENCE</scope>
    <source>
        <strain evidence="1">JCM 18369</strain>
    </source>
</reference>
<keyword evidence="2" id="KW-1185">Reference proteome</keyword>
<dbReference type="Proteomes" id="UP001166304">
    <property type="component" value="Unassembled WGS sequence"/>
</dbReference>
<name>A0AA41FY50_9EURY</name>
<comment type="caution">
    <text evidence="1">The sequence shown here is derived from an EMBL/GenBank/DDBJ whole genome shotgun (WGS) entry which is preliminary data.</text>
</comment>